<feature type="transmembrane region" description="Helical" evidence="4">
    <location>
        <begin position="7"/>
        <end position="27"/>
    </location>
</feature>
<gene>
    <name evidence="6" type="primary">ydeR</name>
    <name evidence="6" type="ORF">KL86APRO_10955</name>
</gene>
<dbReference type="InterPro" id="IPR036259">
    <property type="entry name" value="MFS_trans_sf"/>
</dbReference>
<dbReference type="Pfam" id="PF07690">
    <property type="entry name" value="MFS_1"/>
    <property type="match status" value="1"/>
</dbReference>
<proteinExistence type="predicted"/>
<feature type="transmembrane region" description="Helical" evidence="4">
    <location>
        <begin position="97"/>
        <end position="120"/>
    </location>
</feature>
<dbReference type="GO" id="GO:0022857">
    <property type="term" value="F:transmembrane transporter activity"/>
    <property type="evidence" value="ECO:0007669"/>
    <property type="project" value="InterPro"/>
</dbReference>
<dbReference type="InterPro" id="IPR011701">
    <property type="entry name" value="MFS"/>
</dbReference>
<feature type="transmembrane region" description="Helical" evidence="4">
    <location>
        <begin position="47"/>
        <end position="67"/>
    </location>
</feature>
<dbReference type="PANTHER" id="PTHR42910">
    <property type="entry name" value="TRANSPORTER SCO4007-RELATED"/>
    <property type="match status" value="1"/>
</dbReference>
<dbReference type="Gene3D" id="1.20.1250.20">
    <property type="entry name" value="MFS general substrate transporter like domains"/>
    <property type="match status" value="1"/>
</dbReference>
<evidence type="ECO:0000256" key="3">
    <source>
        <dbReference type="ARBA" id="ARBA00023136"/>
    </source>
</evidence>
<feature type="transmembrane region" description="Helical" evidence="4">
    <location>
        <begin position="242"/>
        <end position="263"/>
    </location>
</feature>
<dbReference type="PROSITE" id="PS50850">
    <property type="entry name" value="MFS"/>
    <property type="match status" value="1"/>
</dbReference>
<dbReference type="CDD" id="cd17324">
    <property type="entry name" value="MFS_NepI_like"/>
    <property type="match status" value="1"/>
</dbReference>
<evidence type="ECO:0000256" key="1">
    <source>
        <dbReference type="ARBA" id="ARBA00022692"/>
    </source>
</evidence>
<feature type="transmembrane region" description="Helical" evidence="4">
    <location>
        <begin position="341"/>
        <end position="362"/>
    </location>
</feature>
<evidence type="ECO:0000259" key="5">
    <source>
        <dbReference type="PROSITE" id="PS50850"/>
    </source>
</evidence>
<accession>A0A212JF00</accession>
<feature type="transmembrane region" description="Helical" evidence="4">
    <location>
        <begin position="218"/>
        <end position="236"/>
    </location>
</feature>
<dbReference type="EMBL" id="FLUO01000001">
    <property type="protein sequence ID" value="SBV97991.1"/>
    <property type="molecule type" value="Genomic_DNA"/>
</dbReference>
<feature type="transmembrane region" description="Helical" evidence="4">
    <location>
        <begin position="160"/>
        <end position="182"/>
    </location>
</feature>
<dbReference type="SUPFAM" id="SSF103473">
    <property type="entry name" value="MFS general substrate transporter"/>
    <property type="match status" value="1"/>
</dbReference>
<feature type="transmembrane region" description="Helical" evidence="4">
    <location>
        <begin position="132"/>
        <end position="154"/>
    </location>
</feature>
<protein>
    <submittedName>
        <fullName evidence="6">Uncharacterized MFS-type transporter YdeR</fullName>
    </submittedName>
</protein>
<dbReference type="PROSITE" id="PS51257">
    <property type="entry name" value="PROKAR_LIPOPROTEIN"/>
    <property type="match status" value="1"/>
</dbReference>
<keyword evidence="1 4" id="KW-0812">Transmembrane</keyword>
<name>A0A212JF00_9PROT</name>
<keyword evidence="3 4" id="KW-0472">Membrane</keyword>
<feature type="domain" description="Major facilitator superfamily (MFS) profile" evidence="5">
    <location>
        <begin position="6"/>
        <end position="389"/>
    </location>
</feature>
<feature type="transmembrane region" description="Helical" evidence="4">
    <location>
        <begin position="275"/>
        <end position="294"/>
    </location>
</feature>
<dbReference type="PANTHER" id="PTHR42910:SF1">
    <property type="entry name" value="MAJOR FACILITATOR SUPERFAMILY (MFS) PROFILE DOMAIN-CONTAINING PROTEIN"/>
    <property type="match status" value="1"/>
</dbReference>
<dbReference type="AlphaFoldDB" id="A0A212JF00"/>
<dbReference type="InterPro" id="IPR020846">
    <property type="entry name" value="MFS_dom"/>
</dbReference>
<feature type="transmembrane region" description="Helical" evidence="4">
    <location>
        <begin position="74"/>
        <end position="91"/>
    </location>
</feature>
<reference evidence="6" key="1">
    <citation type="submission" date="2016-04" db="EMBL/GenBank/DDBJ databases">
        <authorList>
            <person name="Evans L.H."/>
            <person name="Alamgir A."/>
            <person name="Owens N."/>
            <person name="Weber N.D."/>
            <person name="Virtaneva K."/>
            <person name="Barbian K."/>
            <person name="Babar A."/>
            <person name="Rosenke K."/>
        </authorList>
    </citation>
    <scope>NUCLEOTIDE SEQUENCE</scope>
    <source>
        <strain evidence="6">86</strain>
    </source>
</reference>
<feature type="transmembrane region" description="Helical" evidence="4">
    <location>
        <begin position="368"/>
        <end position="386"/>
    </location>
</feature>
<evidence type="ECO:0000256" key="2">
    <source>
        <dbReference type="ARBA" id="ARBA00022989"/>
    </source>
</evidence>
<feature type="transmembrane region" description="Helical" evidence="4">
    <location>
        <begin position="300"/>
        <end position="321"/>
    </location>
</feature>
<sequence>MSKSPSAWVVLLLAFACGAIVANLYYAQPLVGPIAADLGLPRASAGVIVTVSQIGYGLGLLLLVPLADLVENRRLIVATVAASALALAAAAVAGEGAVFLCAALAIGVGSVAAQMLVPFAAHLAPEAVRGRVVGNVMSGLMLGIMLARPFASFIAEFASWHWVFAISAAAMAALALLLRAGLPQRRPGARLSYASLLASMAYLVAGTPALRRRGGYQACLFGAFSLFWTAAPLHLASPAYGLSQGGIALFALAGVAGAVAAPIAGRIADTGRIRALSAAAMAVSAAAFGLALAAGEGSALGLGLLTAAAIVLDFGVSANLVAGQRVIFGLKPELRSRLNGLYIAMFFVGGAVGSALGGWVYAQSGWRETALVGLALPLAALAVLATERK</sequence>
<evidence type="ECO:0000313" key="6">
    <source>
        <dbReference type="EMBL" id="SBV97991.1"/>
    </source>
</evidence>
<organism evidence="6">
    <name type="scientific">uncultured Alphaproteobacteria bacterium</name>
    <dbReference type="NCBI Taxonomy" id="91750"/>
    <lineage>
        <taxon>Bacteria</taxon>
        <taxon>Pseudomonadati</taxon>
        <taxon>Pseudomonadota</taxon>
        <taxon>Alphaproteobacteria</taxon>
        <taxon>environmental samples</taxon>
    </lineage>
</organism>
<keyword evidence="2 4" id="KW-1133">Transmembrane helix</keyword>
<evidence type="ECO:0000256" key="4">
    <source>
        <dbReference type="SAM" id="Phobius"/>
    </source>
</evidence>